<dbReference type="GO" id="GO:0000725">
    <property type="term" value="P:recombinational repair"/>
    <property type="evidence" value="ECO:0007669"/>
    <property type="project" value="TreeGrafter"/>
</dbReference>
<evidence type="ECO:0000256" key="1">
    <source>
        <dbReference type="ARBA" id="ARBA00022741"/>
    </source>
</evidence>
<dbReference type="Gene3D" id="3.40.50.300">
    <property type="entry name" value="P-loop containing nucleotide triphosphate hydrolases"/>
    <property type="match status" value="2"/>
</dbReference>
<keyword evidence="5" id="KW-0413">Isomerase</keyword>
<dbReference type="PATRIC" id="fig|1310613.3.peg.3660"/>
<keyword evidence="3 10" id="KW-0347">Helicase</keyword>
<evidence type="ECO:0000313" key="13">
    <source>
        <dbReference type="Proteomes" id="UP000020595"/>
    </source>
</evidence>
<dbReference type="InterPro" id="IPR014017">
    <property type="entry name" value="DNA_helicase_UvrD-like_C"/>
</dbReference>
<dbReference type="PROSITE" id="PS51198">
    <property type="entry name" value="UVRD_HELICASE_ATP_BIND"/>
    <property type="match status" value="1"/>
</dbReference>
<comment type="catalytic activity">
    <reaction evidence="9">
        <text>ATP + H2O = ADP + phosphate + H(+)</text>
        <dbReference type="Rhea" id="RHEA:13065"/>
        <dbReference type="ChEBI" id="CHEBI:15377"/>
        <dbReference type="ChEBI" id="CHEBI:15378"/>
        <dbReference type="ChEBI" id="CHEBI:30616"/>
        <dbReference type="ChEBI" id="CHEBI:43474"/>
        <dbReference type="ChEBI" id="CHEBI:456216"/>
        <dbReference type="EC" id="5.6.2.4"/>
    </reaction>
</comment>
<dbReference type="AlphaFoldDB" id="A0A009IIU5"/>
<dbReference type="GO" id="GO:0043138">
    <property type="term" value="F:3'-5' DNA helicase activity"/>
    <property type="evidence" value="ECO:0007669"/>
    <property type="project" value="UniProtKB-EC"/>
</dbReference>
<evidence type="ECO:0000256" key="2">
    <source>
        <dbReference type="ARBA" id="ARBA00022801"/>
    </source>
</evidence>
<dbReference type="Pfam" id="PF13361">
    <property type="entry name" value="UvrD_C"/>
    <property type="match status" value="1"/>
</dbReference>
<gene>
    <name evidence="12" type="ORF">J512_3828</name>
</gene>
<feature type="binding site" evidence="10">
    <location>
        <begin position="65"/>
        <end position="72"/>
    </location>
    <ligand>
        <name>ATP</name>
        <dbReference type="ChEBI" id="CHEBI:30616"/>
    </ligand>
</feature>
<proteinExistence type="predicted"/>
<evidence type="ECO:0000256" key="8">
    <source>
        <dbReference type="ARBA" id="ARBA00034923"/>
    </source>
</evidence>
<comment type="catalytic activity">
    <reaction evidence="6">
        <text>Couples ATP hydrolysis with the unwinding of duplex DNA by translocating in the 3'-5' direction.</text>
        <dbReference type="EC" id="5.6.2.4"/>
    </reaction>
</comment>
<comment type="caution">
    <text evidence="12">The sequence shown here is derived from an EMBL/GenBank/DDBJ whole genome shotgun (WGS) entry which is preliminary data.</text>
</comment>
<evidence type="ECO:0000256" key="9">
    <source>
        <dbReference type="ARBA" id="ARBA00048988"/>
    </source>
</evidence>
<keyword evidence="2 10" id="KW-0378">Hydrolase</keyword>
<keyword evidence="4 10" id="KW-0067">ATP-binding</keyword>
<organism evidence="12 13">
    <name type="scientific">Acinetobacter baumannii (strain 1295743)</name>
    <dbReference type="NCBI Taxonomy" id="1310613"/>
    <lineage>
        <taxon>Bacteria</taxon>
        <taxon>Pseudomonadati</taxon>
        <taxon>Pseudomonadota</taxon>
        <taxon>Gammaproteobacteria</taxon>
        <taxon>Moraxellales</taxon>
        <taxon>Moraxellaceae</taxon>
        <taxon>Acinetobacter</taxon>
        <taxon>Acinetobacter calcoaceticus/baumannii complex</taxon>
    </lineage>
</organism>
<feature type="domain" description="UvrD-like helicase ATP-binding" evidence="11">
    <location>
        <begin position="44"/>
        <end position="315"/>
    </location>
</feature>
<dbReference type="InterPro" id="IPR014016">
    <property type="entry name" value="UvrD-like_ATP-bd"/>
</dbReference>
<dbReference type="Proteomes" id="UP000020595">
    <property type="component" value="Unassembled WGS sequence"/>
</dbReference>
<sequence>MNVYILGNLKSYLGKSCFIYDKVLFLIGNNLRIFKKMKTLPHIKVTPEQLPLISSNSLGVEIICGAAGSGKTSTALLRLRSLCCMFAERYRRKGLNKSVKVLILTFNRTLTGYIKSLATHQIDQDLDISLEIDTFGGWALNNLPTIELEEKPNFIKGLAYNISELSHDYVLNEVSYVLSRFLPQDLENYITTERTGRGTLPRVDKHLRRKLLDSVIYPYLDHLNQIDKKDWNGVAVSMLQDIPSLEYDIVIVDESQDFSANQLRAIKHHLAVDHTVTFVIDTVQRIYARGFTWAEVGFEIRRENSHRLRENYRNTVEIAKFAAGILSNMPIDADGALPNLHAAARQGKKPRIIRGLYSQQVDWVIKYIRENVNLKEESVAFLQPLGGTWFNYIIEVLQKNKLDYVQLTRKKDWPCNDTNIALSTFHSAKGLEFDYVFILGLNNQNTLFDEEDKDDRVQVLRRLLAVAVARARNDVIIGYKLGEESKLTKFFDI</sequence>
<evidence type="ECO:0000256" key="3">
    <source>
        <dbReference type="ARBA" id="ARBA00022806"/>
    </source>
</evidence>
<accession>A0A009IIU5</accession>
<protein>
    <recommendedName>
        <fullName evidence="7">DNA 3'-5' helicase</fullName>
        <ecNumber evidence="7">5.6.2.4</ecNumber>
    </recommendedName>
    <alternativeName>
        <fullName evidence="8">DNA 3'-5' helicase II</fullName>
    </alternativeName>
</protein>
<evidence type="ECO:0000256" key="5">
    <source>
        <dbReference type="ARBA" id="ARBA00023235"/>
    </source>
</evidence>
<evidence type="ECO:0000259" key="11">
    <source>
        <dbReference type="PROSITE" id="PS51198"/>
    </source>
</evidence>
<dbReference type="InterPro" id="IPR027417">
    <property type="entry name" value="P-loop_NTPase"/>
</dbReference>
<evidence type="ECO:0000256" key="6">
    <source>
        <dbReference type="ARBA" id="ARBA00034617"/>
    </source>
</evidence>
<name>A0A009IIU5_ACIB9</name>
<dbReference type="GO" id="GO:0005524">
    <property type="term" value="F:ATP binding"/>
    <property type="evidence" value="ECO:0007669"/>
    <property type="project" value="UniProtKB-UniRule"/>
</dbReference>
<evidence type="ECO:0000256" key="4">
    <source>
        <dbReference type="ARBA" id="ARBA00022840"/>
    </source>
</evidence>
<evidence type="ECO:0000256" key="7">
    <source>
        <dbReference type="ARBA" id="ARBA00034808"/>
    </source>
</evidence>
<evidence type="ECO:0000313" key="12">
    <source>
        <dbReference type="EMBL" id="EXB03728.1"/>
    </source>
</evidence>
<keyword evidence="1 10" id="KW-0547">Nucleotide-binding</keyword>
<dbReference type="RefSeq" id="WP_228131689.1">
    <property type="nucleotide sequence ID" value="NZ_JEWH01000076.1"/>
</dbReference>
<dbReference type="PANTHER" id="PTHR11070:SF2">
    <property type="entry name" value="ATP-DEPENDENT DNA HELICASE SRS2"/>
    <property type="match status" value="1"/>
</dbReference>
<dbReference type="SUPFAM" id="SSF52540">
    <property type="entry name" value="P-loop containing nucleoside triphosphate hydrolases"/>
    <property type="match status" value="1"/>
</dbReference>
<reference evidence="12 13" key="1">
    <citation type="submission" date="2014-02" db="EMBL/GenBank/DDBJ databases">
        <title>Comparative genomics and transcriptomics to identify genetic mechanisms underlying the emergence of carbapenem resistant Acinetobacter baumannii (CRAb).</title>
        <authorList>
            <person name="Harris A.D."/>
            <person name="Johnson K.J."/>
            <person name="George J."/>
            <person name="Shefchek K."/>
            <person name="Daugherty S.C."/>
            <person name="Parankush S."/>
            <person name="Sadzewicz L."/>
            <person name="Tallon L."/>
            <person name="Sengamalay N."/>
            <person name="Hazen T.H."/>
            <person name="Rasko D.A."/>
        </authorList>
    </citation>
    <scope>NUCLEOTIDE SEQUENCE [LARGE SCALE GENOMIC DNA]</scope>
    <source>
        <strain evidence="12 13">1295743</strain>
    </source>
</reference>
<evidence type="ECO:0000256" key="10">
    <source>
        <dbReference type="PROSITE-ProRule" id="PRU00560"/>
    </source>
</evidence>
<dbReference type="GO" id="GO:0016887">
    <property type="term" value="F:ATP hydrolysis activity"/>
    <property type="evidence" value="ECO:0007669"/>
    <property type="project" value="RHEA"/>
</dbReference>
<dbReference type="EC" id="5.6.2.4" evidence="7"/>
<dbReference type="EMBL" id="JEWH01000076">
    <property type="protein sequence ID" value="EXB03728.1"/>
    <property type="molecule type" value="Genomic_DNA"/>
</dbReference>
<dbReference type="GO" id="GO:0003677">
    <property type="term" value="F:DNA binding"/>
    <property type="evidence" value="ECO:0007669"/>
    <property type="project" value="InterPro"/>
</dbReference>
<dbReference type="InterPro" id="IPR000212">
    <property type="entry name" value="DNA_helicase_UvrD/REP"/>
</dbReference>
<dbReference type="GO" id="GO:0005829">
    <property type="term" value="C:cytosol"/>
    <property type="evidence" value="ECO:0007669"/>
    <property type="project" value="TreeGrafter"/>
</dbReference>
<dbReference type="PANTHER" id="PTHR11070">
    <property type="entry name" value="UVRD / RECB / PCRA DNA HELICASE FAMILY MEMBER"/>
    <property type="match status" value="1"/>
</dbReference>